<keyword evidence="1" id="KW-0472">Membrane</keyword>
<reference evidence="2" key="1">
    <citation type="submission" date="2024-06" db="EMBL/GenBank/DDBJ databases">
        <title>Genome assembly of the Oeneis chryxus ivallda.</title>
        <authorList>
            <person name="MacDonald Z."/>
            <person name="Shaffer H.B."/>
            <person name="Gillespie T."/>
            <person name="Marimuthu M.P.A."/>
            <person name="Nguyen O."/>
            <person name="Fairbairn C.W."/>
            <person name="Seligmann W.E."/>
            <person name="Escalona M."/>
            <person name="Miller C."/>
            <person name="Toffelmier E."/>
        </authorList>
    </citation>
    <scope>NUCLEOTIDE SEQUENCE</scope>
    <source>
        <strain evidence="2">CCGP_102_HBS-TG_Oc004</strain>
    </source>
</reference>
<evidence type="ECO:0000313" key="2">
    <source>
        <dbReference type="EMBL" id="XCA34880.1"/>
    </source>
</evidence>
<organism evidence="2">
    <name type="scientific">Wolbachia endosymbiont of Oeneis ivallda</name>
    <dbReference type="NCBI Taxonomy" id="3171168"/>
    <lineage>
        <taxon>Bacteria</taxon>
        <taxon>Pseudomonadati</taxon>
        <taxon>Pseudomonadota</taxon>
        <taxon>Alphaproteobacteria</taxon>
        <taxon>Rickettsiales</taxon>
        <taxon>Anaplasmataceae</taxon>
        <taxon>Wolbachieae</taxon>
        <taxon>Wolbachia</taxon>
    </lineage>
</organism>
<proteinExistence type="predicted"/>
<keyword evidence="1" id="KW-1133">Transmembrane helix</keyword>
<evidence type="ECO:0000256" key="1">
    <source>
        <dbReference type="SAM" id="Phobius"/>
    </source>
</evidence>
<name>A0AAU7YN14_9RICK</name>
<protein>
    <submittedName>
        <fullName evidence="2">Uncharacterized protein</fullName>
    </submittedName>
</protein>
<accession>A0AAU7YN14</accession>
<dbReference type="EMBL" id="CP158587">
    <property type="protein sequence ID" value="XCA34880.1"/>
    <property type="molecule type" value="Genomic_DNA"/>
</dbReference>
<feature type="transmembrane region" description="Helical" evidence="1">
    <location>
        <begin position="323"/>
        <end position="342"/>
    </location>
</feature>
<dbReference type="AlphaFoldDB" id="A0AAU7YN14"/>
<feature type="transmembrane region" description="Helical" evidence="1">
    <location>
        <begin position="362"/>
        <end position="380"/>
    </location>
</feature>
<keyword evidence="1" id="KW-0812">Transmembrane</keyword>
<sequence>MFKEVEELIKIVGKGNLLEALFIFLGGFQHANLTGKIDHRNHIGLSSFVRKKEESLDKYFNLQFSLQGLFLIYTQAYKILSGSNNLSTQDIIDEIYKVIKESELGKDIHEVVDGRKLDLLNVLANPKRESIFKAVEDFENKVLIDVRRLLSEENALNEYDREFTLNQCIIDFYYSIHNIKVDKDIALFFSLGSHYKKLSSSNKTVKREVSEICEDPLIESYIMLLASSLQRIELSSRDGTIEYTIDYEDVDRQERALKMDGLRYPKNTKNTLEQLLKNQNSDEFEQLVTSPKNIYYSVPQEENKCRPNFIVSKKNHKNTFCKLALGMFILSVGLYAVDYFLMEQKLFNSITNILPQNNPINLMVVAVLTIVIVYALFQLLKSPQEPPHSAVNGAIINDLTNGPTQSRRS</sequence>
<gene>
    <name evidence="2" type="ORF">ABS861_05945</name>
</gene>